<gene>
    <name evidence="1" type="ORF">G0U57_011119</name>
</gene>
<dbReference type="EMBL" id="JAHGAV010000029">
    <property type="protein sequence ID" value="KAG6936836.1"/>
    <property type="molecule type" value="Genomic_DNA"/>
</dbReference>
<name>A0A8T1T5L9_CHESE</name>
<dbReference type="AlphaFoldDB" id="A0A8T1T5L9"/>
<keyword evidence="2" id="KW-1185">Reference proteome</keyword>
<dbReference type="Proteomes" id="UP000765507">
    <property type="component" value="Unassembled WGS sequence"/>
</dbReference>
<feature type="non-terminal residue" evidence="1">
    <location>
        <position position="1"/>
    </location>
</feature>
<comment type="caution">
    <text evidence="1">The sequence shown here is derived from an EMBL/GenBank/DDBJ whole genome shotgun (WGS) entry which is preliminary data.</text>
</comment>
<reference evidence="1 2" key="1">
    <citation type="journal article" date="2020" name="G3 (Bethesda)">
        <title>Draft Genome of the Common Snapping Turtle, Chelydra serpentina, a Model for Phenotypic Plasticity in Reptiles.</title>
        <authorList>
            <person name="Das D."/>
            <person name="Singh S.K."/>
            <person name="Bierstedt J."/>
            <person name="Erickson A."/>
            <person name="Galli G.L.J."/>
            <person name="Crossley D.A. 2nd"/>
            <person name="Rhen T."/>
        </authorList>
    </citation>
    <scope>NUCLEOTIDE SEQUENCE [LARGE SCALE GENOMIC DNA]</scope>
    <source>
        <strain evidence="1">KW</strain>
    </source>
</reference>
<protein>
    <submittedName>
        <fullName evidence="1">Uncharacterized protein</fullName>
    </submittedName>
</protein>
<evidence type="ECO:0000313" key="2">
    <source>
        <dbReference type="Proteomes" id="UP000765507"/>
    </source>
</evidence>
<dbReference type="OrthoDB" id="9947986at2759"/>
<evidence type="ECO:0000313" key="1">
    <source>
        <dbReference type="EMBL" id="KAG6936836.1"/>
    </source>
</evidence>
<sequence length="294" mass="33893">MELLEETEDAPKDTKKKYLQKMLHAIFFFGRIHKTPIEPREFFPESQQDTFRRLCPAPFEQCTTHLPTKTPYSILLDYVTEVKRFTTSLELMSFLQNFNAQLWNQSPEVPHALNATEFTFTASVIACCFYGDPQGDADLHHFYGASLSCKGRHERLIMIDLSSIKTWHKAVAYAVYYGDTGPAITFPEGVWSQAFQFNVKEQKYQEKPPCEKCQQLFRNVNFQPPPDSPTKGNMWQYGNCTEVESLSKLLLGTRVVEEGVRSTRTPPLPNSYEAIERDFTHSIEAEIKARLMPR</sequence>
<proteinExistence type="predicted"/>
<accession>A0A8T1T5L9</accession>
<organism evidence="1 2">
    <name type="scientific">Chelydra serpentina</name>
    <name type="common">Snapping turtle</name>
    <name type="synonym">Testudo serpentina</name>
    <dbReference type="NCBI Taxonomy" id="8475"/>
    <lineage>
        <taxon>Eukaryota</taxon>
        <taxon>Metazoa</taxon>
        <taxon>Chordata</taxon>
        <taxon>Craniata</taxon>
        <taxon>Vertebrata</taxon>
        <taxon>Euteleostomi</taxon>
        <taxon>Archelosauria</taxon>
        <taxon>Testudinata</taxon>
        <taxon>Testudines</taxon>
        <taxon>Cryptodira</taxon>
        <taxon>Durocryptodira</taxon>
        <taxon>Americhelydia</taxon>
        <taxon>Chelydroidea</taxon>
        <taxon>Chelydridae</taxon>
        <taxon>Chelydra</taxon>
    </lineage>
</organism>